<organism evidence="2 3">
    <name type="scientific">Fusarium solani</name>
    <name type="common">Filamentous fungus</name>
    <dbReference type="NCBI Taxonomy" id="169388"/>
    <lineage>
        <taxon>Eukaryota</taxon>
        <taxon>Fungi</taxon>
        <taxon>Dikarya</taxon>
        <taxon>Ascomycota</taxon>
        <taxon>Pezizomycotina</taxon>
        <taxon>Sordariomycetes</taxon>
        <taxon>Hypocreomycetidae</taxon>
        <taxon>Hypocreales</taxon>
        <taxon>Nectriaceae</taxon>
        <taxon>Fusarium</taxon>
        <taxon>Fusarium solani species complex</taxon>
    </lineage>
</organism>
<dbReference type="AlphaFoldDB" id="A0A9P9KZX5"/>
<proteinExistence type="predicted"/>
<gene>
    <name evidence="2" type="ORF">B0J15DRAFT_222168</name>
</gene>
<reference evidence="2" key="1">
    <citation type="journal article" date="2021" name="Nat. Commun.">
        <title>Genetic determinants of endophytism in the Arabidopsis root mycobiome.</title>
        <authorList>
            <person name="Mesny F."/>
            <person name="Miyauchi S."/>
            <person name="Thiergart T."/>
            <person name="Pickel B."/>
            <person name="Atanasova L."/>
            <person name="Karlsson M."/>
            <person name="Huettel B."/>
            <person name="Barry K.W."/>
            <person name="Haridas S."/>
            <person name="Chen C."/>
            <person name="Bauer D."/>
            <person name="Andreopoulos W."/>
            <person name="Pangilinan J."/>
            <person name="LaButti K."/>
            <person name="Riley R."/>
            <person name="Lipzen A."/>
            <person name="Clum A."/>
            <person name="Drula E."/>
            <person name="Henrissat B."/>
            <person name="Kohler A."/>
            <person name="Grigoriev I.V."/>
            <person name="Martin F.M."/>
            <person name="Hacquard S."/>
        </authorList>
    </citation>
    <scope>NUCLEOTIDE SEQUENCE</scope>
    <source>
        <strain evidence="2">FSSC 5 MPI-SDFR-AT-0091</strain>
    </source>
</reference>
<keyword evidence="3" id="KW-1185">Reference proteome</keyword>
<feature type="region of interest" description="Disordered" evidence="1">
    <location>
        <begin position="62"/>
        <end position="94"/>
    </location>
</feature>
<accession>A0A9P9KZX5</accession>
<dbReference type="EMBL" id="JAGTJS010000004">
    <property type="protein sequence ID" value="KAH7271667.1"/>
    <property type="molecule type" value="Genomic_DNA"/>
</dbReference>
<sequence>MGEQPAQRTPSSHVIPHRQHMLLHGTVTLPPPVAQPLHCSPLLLVTFAHRLGLVTVLGARPGRQRAASKPGQGKAPEGPGHSCEVTGPFPSVGSAPSSPSLHAYLAGQISFARASKPRHTFISRATLFSARAGSLGHASPRASPPACHSPVKPTGRNGRLEFPPLVARRPSQDRGPVLLPISRIMLPEFRGCLVAKGRLILLTIGRLGQPPSRSAEAEGGWIRFRHHGARVRNRQKDTHMARHGDGEDGAERFVHLAAAAQLMSIISRWQNFHLGHVQTTSYIQ</sequence>
<protein>
    <submittedName>
        <fullName evidence="2">Uncharacterized protein</fullName>
    </submittedName>
</protein>
<feature type="region of interest" description="Disordered" evidence="1">
    <location>
        <begin position="135"/>
        <end position="162"/>
    </location>
</feature>
<name>A0A9P9KZX5_FUSSL</name>
<evidence type="ECO:0000313" key="2">
    <source>
        <dbReference type="EMBL" id="KAH7271667.1"/>
    </source>
</evidence>
<dbReference type="Proteomes" id="UP000736672">
    <property type="component" value="Unassembled WGS sequence"/>
</dbReference>
<evidence type="ECO:0000256" key="1">
    <source>
        <dbReference type="SAM" id="MobiDB-lite"/>
    </source>
</evidence>
<evidence type="ECO:0000313" key="3">
    <source>
        <dbReference type="Proteomes" id="UP000736672"/>
    </source>
</evidence>
<comment type="caution">
    <text evidence="2">The sequence shown here is derived from an EMBL/GenBank/DDBJ whole genome shotgun (WGS) entry which is preliminary data.</text>
</comment>